<gene>
    <name evidence="7" type="ORF">HU200_055813</name>
</gene>
<organism evidence="7 8">
    <name type="scientific">Digitaria exilis</name>
    <dbReference type="NCBI Taxonomy" id="1010633"/>
    <lineage>
        <taxon>Eukaryota</taxon>
        <taxon>Viridiplantae</taxon>
        <taxon>Streptophyta</taxon>
        <taxon>Embryophyta</taxon>
        <taxon>Tracheophyta</taxon>
        <taxon>Spermatophyta</taxon>
        <taxon>Magnoliopsida</taxon>
        <taxon>Liliopsida</taxon>
        <taxon>Poales</taxon>
        <taxon>Poaceae</taxon>
        <taxon>PACMAD clade</taxon>
        <taxon>Panicoideae</taxon>
        <taxon>Panicodae</taxon>
        <taxon>Paniceae</taxon>
        <taxon>Anthephorinae</taxon>
        <taxon>Digitaria</taxon>
    </lineage>
</organism>
<evidence type="ECO:0000256" key="1">
    <source>
        <dbReference type="ARBA" id="ARBA00004123"/>
    </source>
</evidence>
<comment type="caution">
    <text evidence="7">The sequence shown here is derived from an EMBL/GenBank/DDBJ whole genome shotgun (WGS) entry which is preliminary data.</text>
</comment>
<comment type="subcellular location">
    <subcellularLocation>
        <location evidence="1">Nucleus</location>
    </subcellularLocation>
</comment>
<evidence type="ECO:0000313" key="7">
    <source>
        <dbReference type="EMBL" id="KAF8663210.1"/>
    </source>
</evidence>
<evidence type="ECO:0000313" key="8">
    <source>
        <dbReference type="Proteomes" id="UP000636709"/>
    </source>
</evidence>
<dbReference type="InterPro" id="IPR044810">
    <property type="entry name" value="WRKY_plant"/>
</dbReference>
<dbReference type="Gene3D" id="2.20.25.80">
    <property type="entry name" value="WRKY domain"/>
    <property type="match status" value="1"/>
</dbReference>
<keyword evidence="3" id="KW-0238">DNA-binding</keyword>
<dbReference type="PROSITE" id="PS50811">
    <property type="entry name" value="WRKY"/>
    <property type="match status" value="1"/>
</dbReference>
<dbReference type="EMBL" id="JACEFO010002379">
    <property type="protein sequence ID" value="KAF8663210.1"/>
    <property type="molecule type" value="Genomic_DNA"/>
</dbReference>
<evidence type="ECO:0000256" key="2">
    <source>
        <dbReference type="ARBA" id="ARBA00023015"/>
    </source>
</evidence>
<dbReference type="InterPro" id="IPR036576">
    <property type="entry name" value="WRKY_dom_sf"/>
</dbReference>
<evidence type="ECO:0000256" key="3">
    <source>
        <dbReference type="ARBA" id="ARBA00023125"/>
    </source>
</evidence>
<dbReference type="SMART" id="SM00774">
    <property type="entry name" value="WRKY"/>
    <property type="match status" value="1"/>
</dbReference>
<dbReference type="InterPro" id="IPR003657">
    <property type="entry name" value="WRKY_dom"/>
</dbReference>
<dbReference type="Proteomes" id="UP000636709">
    <property type="component" value="Unassembled WGS sequence"/>
</dbReference>
<feature type="domain" description="WRKY" evidence="6">
    <location>
        <begin position="128"/>
        <end position="164"/>
    </location>
</feature>
<dbReference type="GO" id="GO:0005634">
    <property type="term" value="C:nucleus"/>
    <property type="evidence" value="ECO:0007669"/>
    <property type="project" value="UniProtKB-SubCell"/>
</dbReference>
<evidence type="ECO:0000256" key="5">
    <source>
        <dbReference type="ARBA" id="ARBA00023242"/>
    </source>
</evidence>
<sequence>MATSLGLVGHEMYSAATGASSYFFPPGGLVPAVGNNGAVLEFPPAAVAEADFFLPEIMGAGGDRAHDYYCCSPPAPVFPANGGAAAAQKEMMMSMSYVYDDGRRTMSSGSAGNVGGRASPRIGFRTRTEVDVLDDGFKWRKYGKKAVKSSPNPRYASCASMAPCTRHCRRVQVS</sequence>
<dbReference type="OrthoDB" id="693960at2759"/>
<keyword evidence="8" id="KW-1185">Reference proteome</keyword>
<dbReference type="GO" id="GO:0003700">
    <property type="term" value="F:DNA-binding transcription factor activity"/>
    <property type="evidence" value="ECO:0007669"/>
    <property type="project" value="InterPro"/>
</dbReference>
<dbReference type="PANTHER" id="PTHR31221:SF377">
    <property type="entry name" value="WRKY TRANSCRIPTION FACTOR 51-RELATED"/>
    <property type="match status" value="1"/>
</dbReference>
<accession>A0A835E373</accession>
<dbReference type="AlphaFoldDB" id="A0A835E373"/>
<keyword evidence="2" id="KW-0805">Transcription regulation</keyword>
<proteinExistence type="predicted"/>
<keyword evidence="5" id="KW-0539">Nucleus</keyword>
<evidence type="ECO:0000256" key="4">
    <source>
        <dbReference type="ARBA" id="ARBA00023163"/>
    </source>
</evidence>
<keyword evidence="4" id="KW-0804">Transcription</keyword>
<dbReference type="PANTHER" id="PTHR31221">
    <property type="entry name" value="WRKY TRANSCRIPTION FACTOR PROTEIN 1-RELATED"/>
    <property type="match status" value="1"/>
</dbReference>
<evidence type="ECO:0000259" key="6">
    <source>
        <dbReference type="PROSITE" id="PS50811"/>
    </source>
</evidence>
<name>A0A835E373_9POAL</name>
<dbReference type="GO" id="GO:0043565">
    <property type="term" value="F:sequence-specific DNA binding"/>
    <property type="evidence" value="ECO:0007669"/>
    <property type="project" value="InterPro"/>
</dbReference>
<reference evidence="7" key="1">
    <citation type="submission" date="2020-07" db="EMBL/GenBank/DDBJ databases">
        <title>Genome sequence and genetic diversity analysis of an under-domesticated orphan crop, white fonio (Digitaria exilis).</title>
        <authorList>
            <person name="Bennetzen J.L."/>
            <person name="Chen S."/>
            <person name="Ma X."/>
            <person name="Wang X."/>
            <person name="Yssel A.E.J."/>
            <person name="Chaluvadi S.R."/>
            <person name="Johnson M."/>
            <person name="Gangashetty P."/>
            <person name="Hamidou F."/>
            <person name="Sanogo M.D."/>
            <person name="Zwaenepoel A."/>
            <person name="Wallace J."/>
            <person name="Van De Peer Y."/>
            <person name="Van Deynze A."/>
        </authorList>
    </citation>
    <scope>NUCLEOTIDE SEQUENCE</scope>
    <source>
        <tissue evidence="7">Leaves</tissue>
    </source>
</reference>
<dbReference type="Pfam" id="PF03106">
    <property type="entry name" value="WRKY"/>
    <property type="match status" value="1"/>
</dbReference>
<dbReference type="SUPFAM" id="SSF118290">
    <property type="entry name" value="WRKY DNA-binding domain"/>
    <property type="match status" value="1"/>
</dbReference>
<protein>
    <recommendedName>
        <fullName evidence="6">WRKY domain-containing protein</fullName>
    </recommendedName>
</protein>